<proteinExistence type="predicted"/>
<sequence length="96" mass="11196">MISPDIIPLRQDILPLLEPHTLLLYKPPNETFYLRAKTTQKLNPSASEHPITLLTPYNAANQQYHENQSLLATTQQLFFDIPPKGLERRLQQLYER</sequence>
<dbReference type="Proteomes" id="UP000177594">
    <property type="component" value="Unassembled WGS sequence"/>
</dbReference>
<protein>
    <submittedName>
        <fullName evidence="1">Uncharacterized protein</fullName>
    </submittedName>
</protein>
<dbReference type="EMBL" id="MGIZ01000042">
    <property type="protein sequence ID" value="OGM98080.1"/>
    <property type="molecule type" value="Genomic_DNA"/>
</dbReference>
<accession>A0A1F8EBG5</accession>
<dbReference type="AlphaFoldDB" id="A0A1F8EBG5"/>
<comment type="caution">
    <text evidence="1">The sequence shown here is derived from an EMBL/GenBank/DDBJ whole genome shotgun (WGS) entry which is preliminary data.</text>
</comment>
<organism evidence="1 2">
    <name type="scientific">Candidatus Yanofskybacteria bacterium RIFCSPHIGHO2_01_FULL_39_8b</name>
    <dbReference type="NCBI Taxonomy" id="1802659"/>
    <lineage>
        <taxon>Bacteria</taxon>
        <taxon>Candidatus Yanofskyibacteriota</taxon>
    </lineage>
</organism>
<gene>
    <name evidence="1" type="ORF">A2817_01285</name>
</gene>
<reference evidence="1 2" key="1">
    <citation type="journal article" date="2016" name="Nat. Commun.">
        <title>Thousands of microbial genomes shed light on interconnected biogeochemical processes in an aquifer system.</title>
        <authorList>
            <person name="Anantharaman K."/>
            <person name="Brown C.T."/>
            <person name="Hug L.A."/>
            <person name="Sharon I."/>
            <person name="Castelle C.J."/>
            <person name="Probst A.J."/>
            <person name="Thomas B.C."/>
            <person name="Singh A."/>
            <person name="Wilkins M.J."/>
            <person name="Karaoz U."/>
            <person name="Brodie E.L."/>
            <person name="Williams K.H."/>
            <person name="Hubbard S.S."/>
            <person name="Banfield J.F."/>
        </authorList>
    </citation>
    <scope>NUCLEOTIDE SEQUENCE [LARGE SCALE GENOMIC DNA]</scope>
</reference>
<evidence type="ECO:0000313" key="1">
    <source>
        <dbReference type="EMBL" id="OGM98080.1"/>
    </source>
</evidence>
<evidence type="ECO:0000313" key="2">
    <source>
        <dbReference type="Proteomes" id="UP000177594"/>
    </source>
</evidence>
<name>A0A1F8EBG5_9BACT</name>